<name>D8Q7Z6_SCHCM</name>
<dbReference type="SUPFAM" id="SSF56112">
    <property type="entry name" value="Protein kinase-like (PK-like)"/>
    <property type="match status" value="1"/>
</dbReference>
<dbReference type="VEuPathDB" id="FungiDB:SCHCODRAFT_02505559"/>
<dbReference type="PANTHER" id="PTHR38248:SF2">
    <property type="entry name" value="FUNK1 11"/>
    <property type="match status" value="1"/>
</dbReference>
<feature type="region of interest" description="Disordered" evidence="1">
    <location>
        <begin position="781"/>
        <end position="900"/>
    </location>
</feature>
<dbReference type="Proteomes" id="UP000007431">
    <property type="component" value="Unassembled WGS sequence"/>
</dbReference>
<feature type="domain" description="Fungal-type protein kinase" evidence="3">
    <location>
        <begin position="197"/>
        <end position="385"/>
    </location>
</feature>
<gene>
    <name evidence="4" type="ORF">SCHCODRAFT_109921</name>
</gene>
<dbReference type="OrthoDB" id="2917426at2759"/>
<sequence length="900" mass="102678">MSVITFFSILIIMAHLPVGDSSPYKVDVPRFNSRYREGNMVSARKIFVNYIGSVPQISIVDFLDHFMPPQKLDQKQIAKVSRKLCGKWHEYGDVDEQVILDKKARATQWGTKHAPYDRKHKVWSDYAHLPRQRADNEKTVYAAFTDMCDQVIACCKAVRDDLSPTTRLVSNGNTPLMGSKHNSAPCDAFHYLIGDHDHELDIYDCVCNVQYKKILNATNVQDNNLKVIWDLHQTMRMDPRRRFTFGMTFADTTVRLWHYNREVLVVSEAFDFNKNFKILIDVYARLSFATMPELGFDPTITLLPSSPSSVANTSPRQFRIAVDNVFYIATQVLADFCPEDGFGRCTRIFSAYKEGESVDKTFVIKDCWVEATRDTEFTTLKLIEADILSFDWQRKCHPPLDDVEDLASYKSDRIVDPLYGKLTPEERTRFFVPIINGVEVAVNGRPDDTQDVIANGYEFPNHRNMFCVDSDSVMQDGSRYISIWQGTVGNEADLAKPREVVGCFFRPIVRRKHHRLVMEKGLPLSQIKEARKAFSVVSDAAYGLFILHCIGWLHRDISADNILQMPNGRGVLADLEYTKRASDPRTRSFRTGTPDFLAIEVAYRQYLNAASDADDVMFRVKAEATDGDPDTLPWRFRDTHDLESIWWLCLWLLFHHTKKRRPAGYDLLAQSDTCNELFPGVLKVTQRRRELLTEKQKLAVAMRTLPPDWAAALEGYLTAVRNILRNSYKPEKRGRPLHPGTWWMVHNMCMAGTAIKDDLVWITRNEVDRLKERARKAQLKAAQQRLGVAGPGEVADKGDDVTMTDAPAREDHGYRRSTGKRNKRKTRDELGSVHDASSNDEDGSPRKRAKRGKPSKGNNEPRSSDKEESRPSRRDASHSSNRNASRSGGKHAARRDGTRG</sequence>
<feature type="signal peptide" evidence="2">
    <location>
        <begin position="1"/>
        <end position="21"/>
    </location>
</feature>
<keyword evidence="2" id="KW-0732">Signal</keyword>
<feature type="compositionally biased region" description="Basic and acidic residues" evidence="1">
    <location>
        <begin position="862"/>
        <end position="877"/>
    </location>
</feature>
<dbReference type="InParanoid" id="D8Q7Z6"/>
<dbReference type="STRING" id="578458.D8Q7Z6"/>
<feature type="compositionally biased region" description="Basic residues" evidence="1">
    <location>
        <begin position="815"/>
        <end position="825"/>
    </location>
</feature>
<keyword evidence="5" id="KW-1185">Reference proteome</keyword>
<evidence type="ECO:0000256" key="2">
    <source>
        <dbReference type="SAM" id="SignalP"/>
    </source>
</evidence>
<feature type="domain" description="Fungal-type protein kinase" evidence="3">
    <location>
        <begin position="439"/>
        <end position="652"/>
    </location>
</feature>
<dbReference type="HOGENOM" id="CLU_011584_1_2_1"/>
<evidence type="ECO:0000313" key="5">
    <source>
        <dbReference type="Proteomes" id="UP000007431"/>
    </source>
</evidence>
<evidence type="ECO:0000313" key="4">
    <source>
        <dbReference type="EMBL" id="EFI96516.1"/>
    </source>
</evidence>
<dbReference type="AlphaFoldDB" id="D8Q7Z6"/>
<reference evidence="4 5" key="1">
    <citation type="journal article" date="2010" name="Nat. Biotechnol.">
        <title>Genome sequence of the model mushroom Schizophyllum commune.</title>
        <authorList>
            <person name="Ohm R.A."/>
            <person name="de Jong J.F."/>
            <person name="Lugones L.G."/>
            <person name="Aerts A."/>
            <person name="Kothe E."/>
            <person name="Stajich J.E."/>
            <person name="de Vries R.P."/>
            <person name="Record E."/>
            <person name="Levasseur A."/>
            <person name="Baker S.E."/>
            <person name="Bartholomew K.A."/>
            <person name="Coutinho P.M."/>
            <person name="Erdmann S."/>
            <person name="Fowler T.J."/>
            <person name="Gathman A.C."/>
            <person name="Lombard V."/>
            <person name="Henrissat B."/>
            <person name="Knabe N."/>
            <person name="Kuees U."/>
            <person name="Lilly W.W."/>
            <person name="Lindquist E."/>
            <person name="Lucas S."/>
            <person name="Magnuson J.K."/>
            <person name="Piumi F."/>
            <person name="Raudaskoski M."/>
            <person name="Salamov A."/>
            <person name="Schmutz J."/>
            <person name="Schwarze F.W.M.R."/>
            <person name="vanKuyk P.A."/>
            <person name="Horton J.S."/>
            <person name="Grigoriev I.V."/>
            <person name="Woesten H.A.B."/>
        </authorList>
    </citation>
    <scope>NUCLEOTIDE SEQUENCE [LARGE SCALE GENOMIC DNA]</scope>
    <source>
        <strain evidence="5">H4-8 / FGSC 9210</strain>
    </source>
</reference>
<dbReference type="Gene3D" id="1.10.510.10">
    <property type="entry name" value="Transferase(Phosphotransferase) domain 1"/>
    <property type="match status" value="1"/>
</dbReference>
<dbReference type="KEGG" id="scm:SCHCO_02505559"/>
<dbReference type="GeneID" id="9586829"/>
<dbReference type="InterPro" id="IPR040976">
    <property type="entry name" value="Pkinase_fungal"/>
</dbReference>
<dbReference type="PANTHER" id="PTHR38248">
    <property type="entry name" value="FUNK1 6"/>
    <property type="match status" value="1"/>
</dbReference>
<dbReference type="eggNOG" id="ENOG502QX9C">
    <property type="taxonomic scope" value="Eukaryota"/>
</dbReference>
<evidence type="ECO:0000259" key="3">
    <source>
        <dbReference type="Pfam" id="PF17667"/>
    </source>
</evidence>
<protein>
    <recommendedName>
        <fullName evidence="3">Fungal-type protein kinase domain-containing protein</fullName>
    </recommendedName>
</protein>
<evidence type="ECO:0000256" key="1">
    <source>
        <dbReference type="SAM" id="MobiDB-lite"/>
    </source>
</evidence>
<dbReference type="InterPro" id="IPR011009">
    <property type="entry name" value="Kinase-like_dom_sf"/>
</dbReference>
<organism evidence="5">
    <name type="scientific">Schizophyllum commune (strain H4-8 / FGSC 9210)</name>
    <name type="common">Split gill fungus</name>
    <dbReference type="NCBI Taxonomy" id="578458"/>
    <lineage>
        <taxon>Eukaryota</taxon>
        <taxon>Fungi</taxon>
        <taxon>Dikarya</taxon>
        <taxon>Basidiomycota</taxon>
        <taxon>Agaricomycotina</taxon>
        <taxon>Agaricomycetes</taxon>
        <taxon>Agaricomycetidae</taxon>
        <taxon>Agaricales</taxon>
        <taxon>Schizophyllaceae</taxon>
        <taxon>Schizophyllum</taxon>
    </lineage>
</organism>
<feature type="chain" id="PRO_5003120707" description="Fungal-type protein kinase domain-containing protein" evidence="2">
    <location>
        <begin position="22"/>
        <end position="900"/>
    </location>
</feature>
<dbReference type="EMBL" id="GL377307">
    <property type="protein sequence ID" value="EFI96516.1"/>
    <property type="molecule type" value="Genomic_DNA"/>
</dbReference>
<dbReference type="Pfam" id="PF17667">
    <property type="entry name" value="Pkinase_fungal"/>
    <property type="match status" value="2"/>
</dbReference>
<feature type="non-terminal residue" evidence="4">
    <location>
        <position position="900"/>
    </location>
</feature>
<accession>D8Q7Z6</accession>
<proteinExistence type="predicted"/>
<feature type="compositionally biased region" description="Low complexity" evidence="1">
    <location>
        <begin position="878"/>
        <end position="887"/>
    </location>
</feature>